<dbReference type="Proteomes" id="UP001386955">
    <property type="component" value="Unassembled WGS sequence"/>
</dbReference>
<evidence type="ECO:0000313" key="1">
    <source>
        <dbReference type="EMBL" id="KAK7404561.1"/>
    </source>
</evidence>
<protein>
    <submittedName>
        <fullName evidence="1">Uncharacterized protein</fullName>
    </submittedName>
</protein>
<dbReference type="EMBL" id="JAYMYS010000002">
    <property type="protein sequence ID" value="KAK7404561.1"/>
    <property type="molecule type" value="Genomic_DNA"/>
</dbReference>
<proteinExistence type="predicted"/>
<gene>
    <name evidence="1" type="ORF">VNO78_05513</name>
</gene>
<name>A0AAN9SR65_PSOTE</name>
<evidence type="ECO:0000313" key="2">
    <source>
        <dbReference type="Proteomes" id="UP001386955"/>
    </source>
</evidence>
<dbReference type="AlphaFoldDB" id="A0AAN9SR65"/>
<reference evidence="1 2" key="1">
    <citation type="submission" date="2024-01" db="EMBL/GenBank/DDBJ databases">
        <title>The genomes of 5 underutilized Papilionoideae crops provide insights into root nodulation and disease resistanc.</title>
        <authorList>
            <person name="Jiang F."/>
        </authorList>
    </citation>
    <scope>NUCLEOTIDE SEQUENCE [LARGE SCALE GENOMIC DNA]</scope>
    <source>
        <strain evidence="1">DUOXIRENSHENG_FW03</strain>
        <tissue evidence="1">Leaves</tissue>
    </source>
</reference>
<keyword evidence="2" id="KW-1185">Reference proteome</keyword>
<organism evidence="1 2">
    <name type="scientific">Psophocarpus tetragonolobus</name>
    <name type="common">Winged bean</name>
    <name type="synonym">Dolichos tetragonolobus</name>
    <dbReference type="NCBI Taxonomy" id="3891"/>
    <lineage>
        <taxon>Eukaryota</taxon>
        <taxon>Viridiplantae</taxon>
        <taxon>Streptophyta</taxon>
        <taxon>Embryophyta</taxon>
        <taxon>Tracheophyta</taxon>
        <taxon>Spermatophyta</taxon>
        <taxon>Magnoliopsida</taxon>
        <taxon>eudicotyledons</taxon>
        <taxon>Gunneridae</taxon>
        <taxon>Pentapetalae</taxon>
        <taxon>rosids</taxon>
        <taxon>fabids</taxon>
        <taxon>Fabales</taxon>
        <taxon>Fabaceae</taxon>
        <taxon>Papilionoideae</taxon>
        <taxon>50 kb inversion clade</taxon>
        <taxon>NPAAA clade</taxon>
        <taxon>indigoferoid/millettioid clade</taxon>
        <taxon>Phaseoleae</taxon>
        <taxon>Psophocarpus</taxon>
    </lineage>
</organism>
<sequence>MVLLEIDDAKNIKDYTNSNIEYTFVVFRSLIMEPSIIDSKRKICFVILSHAWNEDFFQLVCSFYSEFLFMDEATNKRERLDVARSYFNTKVQDIINYILRVQIDDRLFEIKILEEGLVDIALEKGNVKAVFS</sequence>
<comment type="caution">
    <text evidence="1">The sequence shown here is derived from an EMBL/GenBank/DDBJ whole genome shotgun (WGS) entry which is preliminary data.</text>
</comment>
<accession>A0AAN9SR65</accession>